<reference evidence="3 4" key="1">
    <citation type="submission" date="2020-02" db="EMBL/GenBank/DDBJ databases">
        <authorList>
            <person name="Hogendoorn C."/>
        </authorList>
    </citation>
    <scope>NUCLEOTIDE SEQUENCE [LARGE SCALE GENOMIC DNA]</scope>
    <source>
        <strain evidence="3">METHB21</strain>
    </source>
</reference>
<comment type="caution">
    <text evidence="3">The sequence shown here is derived from an EMBL/GenBank/DDBJ whole genome shotgun (WGS) entry which is preliminary data.</text>
</comment>
<feature type="domain" description="Transglycosylase SLT" evidence="2">
    <location>
        <begin position="82"/>
        <end position="299"/>
    </location>
</feature>
<keyword evidence="4" id="KW-1185">Reference proteome</keyword>
<dbReference type="RefSeq" id="WP_246246865.1">
    <property type="nucleotide sequence ID" value="NZ_CADCXN010000013.1"/>
</dbReference>
<evidence type="ECO:0000259" key="2">
    <source>
        <dbReference type="Pfam" id="PF13406"/>
    </source>
</evidence>
<feature type="signal peptide" evidence="1">
    <location>
        <begin position="1"/>
        <end position="22"/>
    </location>
</feature>
<dbReference type="InterPro" id="IPR043426">
    <property type="entry name" value="MltB-like"/>
</dbReference>
<dbReference type="InterPro" id="IPR023346">
    <property type="entry name" value="Lysozyme-like_dom_sf"/>
</dbReference>
<dbReference type="AlphaFoldDB" id="A0A8S0Y907"/>
<sequence>MINAVYKHFLIAVLAALFTGCASDSSPPLKTKKSLSPMPGIVRKPPIHQPSVQYRAITTLPVYASGYSAYSLSGMYANSLALRNFIQHMVQKHGFSETYLNGLFSQANRLYNVIDLENAQGYHALGPAIVRPRPGSWSRYRSQFITDAHINEGVRFWYSNADAIQKASLIYGVDPEYIVAIIGVETYFGHNIGKTCIFDALTTLAFDTQRRSEFFTSELENFLLMTREEGYEPRKPVGSWAGAMGLGQFMPSSIRRLAVDFNNDGHRDLWHQHDAIGSVAHYFSRSGWQLNRPVAIQTRRAHAPSIIELSTYRGNEYWQVYPNFKVIKSYNNSNKYAMAVHQLAQAIKQRY</sequence>
<evidence type="ECO:0000313" key="4">
    <source>
        <dbReference type="Proteomes" id="UP000494216"/>
    </source>
</evidence>
<keyword evidence="1" id="KW-0732">Signal</keyword>
<dbReference type="CDD" id="cd13399">
    <property type="entry name" value="Slt35-like"/>
    <property type="match status" value="1"/>
</dbReference>
<dbReference type="Gene3D" id="1.10.8.350">
    <property type="entry name" value="Bacterial muramidase"/>
    <property type="match status" value="1"/>
</dbReference>
<gene>
    <name evidence="3" type="ORF">METHB2_110005</name>
</gene>
<dbReference type="Gene3D" id="1.10.530.10">
    <property type="match status" value="2"/>
</dbReference>
<dbReference type="GO" id="GO:0008933">
    <property type="term" value="F:peptidoglycan lytic transglycosylase activity"/>
    <property type="evidence" value="ECO:0007669"/>
    <property type="project" value="TreeGrafter"/>
</dbReference>
<feature type="chain" id="PRO_5035759345" evidence="1">
    <location>
        <begin position="23"/>
        <end position="351"/>
    </location>
</feature>
<dbReference type="EMBL" id="CADCXN010000013">
    <property type="protein sequence ID" value="CAA9889506.1"/>
    <property type="molecule type" value="Genomic_DNA"/>
</dbReference>
<dbReference type="PANTHER" id="PTHR30163">
    <property type="entry name" value="MEMBRANE-BOUND LYTIC MUREIN TRANSGLYCOSYLASE B"/>
    <property type="match status" value="1"/>
</dbReference>
<dbReference type="Proteomes" id="UP000494216">
    <property type="component" value="Unassembled WGS sequence"/>
</dbReference>
<accession>A0A8S0Y907</accession>
<dbReference type="InterPro" id="IPR031304">
    <property type="entry name" value="SLT_2"/>
</dbReference>
<evidence type="ECO:0000313" key="3">
    <source>
        <dbReference type="EMBL" id="CAA9889506.1"/>
    </source>
</evidence>
<dbReference type="PROSITE" id="PS51257">
    <property type="entry name" value="PROKAR_LIPOPROTEIN"/>
    <property type="match status" value="1"/>
</dbReference>
<evidence type="ECO:0000256" key="1">
    <source>
        <dbReference type="SAM" id="SignalP"/>
    </source>
</evidence>
<organism evidence="3 4">
    <name type="scientific">Candidatus Methylobacter favarea</name>
    <dbReference type="NCBI Taxonomy" id="2707345"/>
    <lineage>
        <taxon>Bacteria</taxon>
        <taxon>Pseudomonadati</taxon>
        <taxon>Pseudomonadota</taxon>
        <taxon>Gammaproteobacteria</taxon>
        <taxon>Methylococcales</taxon>
        <taxon>Methylococcaceae</taxon>
        <taxon>Methylobacter</taxon>
    </lineage>
</organism>
<dbReference type="PANTHER" id="PTHR30163:SF9">
    <property type="entry name" value="MEMBRANE-BOUND LYTIC MUREIN TRANSGLYCOSYLASE B"/>
    <property type="match status" value="1"/>
</dbReference>
<dbReference type="Pfam" id="PF13406">
    <property type="entry name" value="SLT_2"/>
    <property type="match status" value="2"/>
</dbReference>
<dbReference type="GO" id="GO:0009253">
    <property type="term" value="P:peptidoglycan catabolic process"/>
    <property type="evidence" value="ECO:0007669"/>
    <property type="project" value="TreeGrafter"/>
</dbReference>
<dbReference type="SUPFAM" id="SSF53955">
    <property type="entry name" value="Lysozyme-like"/>
    <property type="match status" value="1"/>
</dbReference>
<name>A0A8S0Y907_9GAMM</name>
<dbReference type="FunFam" id="1.10.8.350:FF:000001">
    <property type="entry name" value="Lytic murein transglycosylase B"/>
    <property type="match status" value="1"/>
</dbReference>
<proteinExistence type="predicted"/>
<feature type="domain" description="Transglycosylase SLT" evidence="2">
    <location>
        <begin position="305"/>
        <end position="345"/>
    </location>
</feature>
<protein>
    <submittedName>
        <fullName evidence="3">Membrane-bound lytic murein transglycosylase B</fullName>
    </submittedName>
</protein>